<protein>
    <submittedName>
        <fullName evidence="1">Phosphohydrolase</fullName>
    </submittedName>
</protein>
<reference evidence="1 2" key="1">
    <citation type="submission" date="2020-02" db="EMBL/GenBank/DDBJ databases">
        <authorList>
            <person name="Hogendoorn C."/>
        </authorList>
    </citation>
    <scope>NUCLEOTIDE SEQUENCE [LARGE SCALE GENOMIC DNA]</scope>
    <source>
        <strain evidence="1">R501</strain>
    </source>
</reference>
<organism evidence="1 2">
    <name type="scientific">Candidatus Hydrogenisulfobacillus filiaventi</name>
    <dbReference type="NCBI Taxonomy" id="2707344"/>
    <lineage>
        <taxon>Bacteria</taxon>
        <taxon>Bacillati</taxon>
        <taxon>Bacillota</taxon>
        <taxon>Clostridia</taxon>
        <taxon>Eubacteriales</taxon>
        <taxon>Clostridiales Family XVII. Incertae Sedis</taxon>
        <taxon>Candidatus Hydrogenisulfobacillus</taxon>
    </lineage>
</organism>
<keyword evidence="2" id="KW-1185">Reference proteome</keyword>
<dbReference type="Proteomes" id="UP000503399">
    <property type="component" value="Chromosome"/>
</dbReference>
<dbReference type="KEGG" id="hfv:R50_0439"/>
<sequence length="345" mass="37189">MLPLALCQPGDVVAAEVRTADGRTLLRQGMELTGDVLRLLDRWGVREIPVRWPGFEDIDPEPWLPDDLVRRVTAWWTGTPPRSDADLVEQAFSFIGEVGEAVTDHRPLKAALELVPVHRTGNPAASAWLSAALLLMRAASEDASPERVEQWAAAALLAPWADPAAMVRGQVGDGEDGLPRPEPVLALAERLQTVERIPAPTVATLAQHRARWDGRGVPPLKGDAIYRGAQWLGAIQVLTHLIFRTDGQALAPHEALEWVAGGAGSDFALPVVQGLTRTVAPYAAGQVVRISPEGVAVVLEATVGFPGRPRVRLLSGPEAGSEVNLADRGQETRIIQGPYTARDWQ</sequence>
<gene>
    <name evidence="1" type="ORF">R50_0439</name>
</gene>
<dbReference type="Gene3D" id="1.10.3210.10">
    <property type="entry name" value="Hypothetical protein af1432"/>
    <property type="match status" value="1"/>
</dbReference>
<dbReference type="AlphaFoldDB" id="A0A6F8ZDW5"/>
<dbReference type="EMBL" id="LR778114">
    <property type="protein sequence ID" value="CAB1127945.1"/>
    <property type="molecule type" value="Genomic_DNA"/>
</dbReference>
<keyword evidence="1" id="KW-0378">Hydrolase</keyword>
<evidence type="ECO:0000313" key="2">
    <source>
        <dbReference type="Proteomes" id="UP000503399"/>
    </source>
</evidence>
<name>A0A6F8ZDW5_9FIRM</name>
<dbReference type="GO" id="GO:0016787">
    <property type="term" value="F:hydrolase activity"/>
    <property type="evidence" value="ECO:0007669"/>
    <property type="project" value="UniProtKB-KW"/>
</dbReference>
<accession>A0A6F8ZDW5</accession>
<evidence type="ECO:0000313" key="1">
    <source>
        <dbReference type="EMBL" id="CAB1127945.1"/>
    </source>
</evidence>
<proteinExistence type="predicted"/>